<dbReference type="STRING" id="1338011.BD94_3898"/>
<dbReference type="Pfam" id="PF14059">
    <property type="entry name" value="DUF4251"/>
    <property type="match status" value="1"/>
</dbReference>
<evidence type="ECO:0000313" key="3">
    <source>
        <dbReference type="Proteomes" id="UP000028933"/>
    </source>
</evidence>
<protein>
    <recommendedName>
        <fullName evidence="4">DUF4251 domain-containing protein</fullName>
    </recommendedName>
</protein>
<evidence type="ECO:0000313" key="2">
    <source>
        <dbReference type="EMBL" id="AIL47673.1"/>
    </source>
</evidence>
<dbReference type="AlphaFoldDB" id="A0A077EMI0"/>
<proteinExistence type="predicted"/>
<dbReference type="eggNOG" id="ENOG5032UD6">
    <property type="taxonomic scope" value="Bacteria"/>
</dbReference>
<reference evidence="2" key="2">
    <citation type="journal article" date="2015" name="Genome Biol. Evol.">
        <title>Complete Genome Sequence and Transcriptomic Analysis of the Novel Pathogen Elizabethkingia anophelis in Response to Oxidative Stress.</title>
        <authorList>
            <person name="Li Y."/>
            <person name="Liu Y."/>
            <person name="Chew S.C."/>
            <person name="Tay M."/>
            <person name="Salido M.M."/>
            <person name="Teo J."/>
            <person name="Lauro F.M."/>
            <person name="Givskov M."/>
            <person name="Yang L."/>
        </authorList>
    </citation>
    <scope>NUCLEOTIDE SEQUENCE</scope>
    <source>
        <strain evidence="2">NUHP1</strain>
    </source>
</reference>
<dbReference type="HOGENOM" id="CLU_122390_1_0_10"/>
<name>A0A077EMI0_9FLAO</name>
<dbReference type="Gene3D" id="2.40.128.410">
    <property type="match status" value="1"/>
</dbReference>
<evidence type="ECO:0000256" key="1">
    <source>
        <dbReference type="SAM" id="SignalP"/>
    </source>
</evidence>
<sequence length="182" mass="20422">MKKQVYIYLLAALTFTSVISCAASNKPTDIAKSEEVTKLVNQDSYTFVATRAYPMDQSTINNVMSAMRPATSVATLFDLSYGYGLKIQPNELSVDLPYFGRIFTPSMDPSRKGLKFSSKKFTIAKKESKKKISYTINVNDVQNIQTLYIDVYNNGRGFLSVNANDRQPISYDGYIKATKTEK</sequence>
<dbReference type="Proteomes" id="UP000028933">
    <property type="component" value="Chromosome"/>
</dbReference>
<dbReference type="InterPro" id="IPR025347">
    <property type="entry name" value="DUF4251"/>
</dbReference>
<gene>
    <name evidence="2" type="ORF">BD94_3898</name>
</gene>
<feature type="chain" id="PRO_5001718208" description="DUF4251 domain-containing protein" evidence="1">
    <location>
        <begin position="23"/>
        <end position="182"/>
    </location>
</feature>
<accession>A0A077EMI0</accession>
<dbReference type="EMBL" id="CP007547">
    <property type="protein sequence ID" value="AIL47673.1"/>
    <property type="molecule type" value="Genomic_DNA"/>
</dbReference>
<dbReference type="PROSITE" id="PS51257">
    <property type="entry name" value="PROKAR_LIPOPROTEIN"/>
    <property type="match status" value="1"/>
</dbReference>
<evidence type="ECO:0008006" key="4">
    <source>
        <dbReference type="Google" id="ProtNLM"/>
    </source>
</evidence>
<reference evidence="2" key="1">
    <citation type="journal article" date="2013" name="Lancet">
        <title>First case of E anophelis outbreak in an intensive-care unit.</title>
        <authorList>
            <person name="Teo J."/>
            <person name="Tan S.Y."/>
            <person name="Tay M."/>
            <person name="Ding Y."/>
            <person name="Kjelleberg S."/>
            <person name="Givskov M."/>
            <person name="Lin R.T."/>
            <person name="Yang L."/>
        </authorList>
    </citation>
    <scope>NUCLEOTIDE SEQUENCE [LARGE SCALE GENOMIC DNA]</scope>
    <source>
        <strain evidence="2">NUHP1</strain>
    </source>
</reference>
<feature type="signal peptide" evidence="1">
    <location>
        <begin position="1"/>
        <end position="22"/>
    </location>
</feature>
<organism evidence="2 3">
    <name type="scientific">Elizabethkingia anophelis NUHP1</name>
    <dbReference type="NCBI Taxonomy" id="1338011"/>
    <lineage>
        <taxon>Bacteria</taxon>
        <taxon>Pseudomonadati</taxon>
        <taxon>Bacteroidota</taxon>
        <taxon>Flavobacteriia</taxon>
        <taxon>Flavobacteriales</taxon>
        <taxon>Weeksellaceae</taxon>
        <taxon>Elizabethkingia</taxon>
    </lineage>
</organism>
<keyword evidence="1" id="KW-0732">Signal</keyword>
<dbReference type="KEGG" id="eao:BD94_3898"/>
<dbReference type="RefSeq" id="WP_024563947.1">
    <property type="nucleotide sequence ID" value="NZ_CP007547.1"/>
</dbReference>